<gene>
    <name evidence="2" type="ORF">CINCED_3A011647</name>
</gene>
<dbReference type="AlphaFoldDB" id="A0A5E4NT66"/>
<evidence type="ECO:0000256" key="1">
    <source>
        <dbReference type="SAM" id="MobiDB-lite"/>
    </source>
</evidence>
<feature type="region of interest" description="Disordered" evidence="1">
    <location>
        <begin position="239"/>
        <end position="307"/>
    </location>
</feature>
<feature type="non-terminal residue" evidence="2">
    <location>
        <position position="307"/>
    </location>
</feature>
<dbReference type="EMBL" id="CABPRJ010002501">
    <property type="protein sequence ID" value="VVC46415.1"/>
    <property type="molecule type" value="Genomic_DNA"/>
</dbReference>
<dbReference type="Proteomes" id="UP000325440">
    <property type="component" value="Unassembled WGS sequence"/>
</dbReference>
<proteinExistence type="predicted"/>
<protein>
    <submittedName>
        <fullName evidence="2">Uncharacterized protein</fullName>
    </submittedName>
</protein>
<name>A0A5E4NT66_9HEMI</name>
<evidence type="ECO:0000313" key="2">
    <source>
        <dbReference type="EMBL" id="VVC46415.1"/>
    </source>
</evidence>
<feature type="compositionally biased region" description="Basic and acidic residues" evidence="1">
    <location>
        <begin position="239"/>
        <end position="264"/>
    </location>
</feature>
<feature type="compositionally biased region" description="Basic and acidic residues" evidence="1">
    <location>
        <begin position="284"/>
        <end position="293"/>
    </location>
</feature>
<reference evidence="2 3" key="1">
    <citation type="submission" date="2019-08" db="EMBL/GenBank/DDBJ databases">
        <authorList>
            <person name="Alioto T."/>
            <person name="Alioto T."/>
            <person name="Gomez Garrido J."/>
        </authorList>
    </citation>
    <scope>NUCLEOTIDE SEQUENCE [LARGE SCALE GENOMIC DNA]</scope>
</reference>
<evidence type="ECO:0000313" key="3">
    <source>
        <dbReference type="Proteomes" id="UP000325440"/>
    </source>
</evidence>
<sequence>MLAIIEQASNEHLRQIQYCAALITFKLGTLITHSIRLDRQVPLGETGAAIFRATLGGLLSVPMWVIPMGIMTPIIQSVLRNSECRPRHIMQNIVEYSTANTSSIIRLFAALDVGITAFRSIVRTNMEFGESLRSGLMTKTATATATGICAGAALSTALMRRAFAPISTNLESKKNTEVENLTRNLESAQQQLEEEKTNLNAIEKEKKELKSEVDKLQKKSQKLEESNVEIEKQKTNLEKRSEFLQGENKKLQEQVEHPSAKKTENITTFSTRNNKEIPNQSLTSKDKQTEVSRPKSVQQKLNKPKGA</sequence>
<keyword evidence="3" id="KW-1185">Reference proteome</keyword>
<organism evidence="2 3">
    <name type="scientific">Cinara cedri</name>
    <dbReference type="NCBI Taxonomy" id="506608"/>
    <lineage>
        <taxon>Eukaryota</taxon>
        <taxon>Metazoa</taxon>
        <taxon>Ecdysozoa</taxon>
        <taxon>Arthropoda</taxon>
        <taxon>Hexapoda</taxon>
        <taxon>Insecta</taxon>
        <taxon>Pterygota</taxon>
        <taxon>Neoptera</taxon>
        <taxon>Paraneoptera</taxon>
        <taxon>Hemiptera</taxon>
        <taxon>Sternorrhyncha</taxon>
        <taxon>Aphidomorpha</taxon>
        <taxon>Aphidoidea</taxon>
        <taxon>Aphididae</taxon>
        <taxon>Lachninae</taxon>
        <taxon>Cinara</taxon>
    </lineage>
</organism>
<accession>A0A5E4NT66</accession>
<feature type="compositionally biased region" description="Polar residues" evidence="1">
    <location>
        <begin position="265"/>
        <end position="283"/>
    </location>
</feature>
<dbReference type="OrthoDB" id="8114650at2759"/>